<dbReference type="Proteomes" id="UP000298663">
    <property type="component" value="Unassembled WGS sequence"/>
</dbReference>
<evidence type="ECO:0000313" key="1">
    <source>
        <dbReference type="EMBL" id="TKR87860.1"/>
    </source>
</evidence>
<dbReference type="AlphaFoldDB" id="A0A4U5NWY9"/>
<name>A0A4U5NWY9_STECR</name>
<evidence type="ECO:0008006" key="3">
    <source>
        <dbReference type="Google" id="ProtNLM"/>
    </source>
</evidence>
<sequence>MTGSVLTRALKGQLTKTINKLNEAINVADTFVNGDDLQYPEEAEELKTFLLDLELKVEDKLIDVEHWIGKVNEQVEKYTEDFA</sequence>
<keyword evidence="2" id="KW-1185">Reference proteome</keyword>
<comment type="caution">
    <text evidence="1">The sequence shown here is derived from an EMBL/GenBank/DDBJ whole genome shotgun (WGS) entry which is preliminary data.</text>
</comment>
<reference evidence="1 2" key="2">
    <citation type="journal article" date="2019" name="G3 (Bethesda)">
        <title>Hybrid Assembly of the Genome of the Entomopathogenic Nematode Steinernema carpocapsae Identifies the X-Chromosome.</title>
        <authorList>
            <person name="Serra L."/>
            <person name="Macchietto M."/>
            <person name="Macias-Munoz A."/>
            <person name="McGill C.J."/>
            <person name="Rodriguez I.M."/>
            <person name="Rodriguez B."/>
            <person name="Murad R."/>
            <person name="Mortazavi A."/>
        </authorList>
    </citation>
    <scope>NUCLEOTIDE SEQUENCE [LARGE SCALE GENOMIC DNA]</scope>
    <source>
        <strain evidence="1 2">ALL</strain>
    </source>
</reference>
<dbReference type="EMBL" id="AZBU02000003">
    <property type="protein sequence ID" value="TKR87860.1"/>
    <property type="molecule type" value="Genomic_DNA"/>
</dbReference>
<reference evidence="1 2" key="1">
    <citation type="journal article" date="2015" name="Genome Biol.">
        <title>Comparative genomics of Steinernema reveals deeply conserved gene regulatory networks.</title>
        <authorList>
            <person name="Dillman A.R."/>
            <person name="Macchietto M."/>
            <person name="Porter C.F."/>
            <person name="Rogers A."/>
            <person name="Williams B."/>
            <person name="Antoshechkin I."/>
            <person name="Lee M.M."/>
            <person name="Goodwin Z."/>
            <person name="Lu X."/>
            <person name="Lewis E.E."/>
            <person name="Goodrich-Blair H."/>
            <person name="Stock S.P."/>
            <person name="Adams B.J."/>
            <person name="Sternberg P.W."/>
            <person name="Mortazavi A."/>
        </authorList>
    </citation>
    <scope>NUCLEOTIDE SEQUENCE [LARGE SCALE GENOMIC DNA]</scope>
    <source>
        <strain evidence="1 2">ALL</strain>
    </source>
</reference>
<gene>
    <name evidence="1" type="ORF">L596_012195</name>
</gene>
<protein>
    <recommendedName>
        <fullName evidence="3">Rx N-terminal domain-containing protein</fullName>
    </recommendedName>
</protein>
<organism evidence="1 2">
    <name type="scientific">Steinernema carpocapsae</name>
    <name type="common">Entomopathogenic nematode</name>
    <dbReference type="NCBI Taxonomy" id="34508"/>
    <lineage>
        <taxon>Eukaryota</taxon>
        <taxon>Metazoa</taxon>
        <taxon>Ecdysozoa</taxon>
        <taxon>Nematoda</taxon>
        <taxon>Chromadorea</taxon>
        <taxon>Rhabditida</taxon>
        <taxon>Tylenchina</taxon>
        <taxon>Panagrolaimomorpha</taxon>
        <taxon>Strongyloidoidea</taxon>
        <taxon>Steinernematidae</taxon>
        <taxon>Steinernema</taxon>
    </lineage>
</organism>
<evidence type="ECO:0000313" key="2">
    <source>
        <dbReference type="Proteomes" id="UP000298663"/>
    </source>
</evidence>
<proteinExistence type="predicted"/>
<accession>A0A4U5NWY9</accession>